<proteinExistence type="predicted"/>
<feature type="domain" description="Opacity-associated protein A LysM-like" evidence="3">
    <location>
        <begin position="145"/>
        <end position="230"/>
    </location>
</feature>
<dbReference type="OrthoDB" id="6398769at2"/>
<gene>
    <name evidence="5" type="ORF">EH207_13720</name>
</gene>
<reference evidence="5 6" key="1">
    <citation type="submission" date="2018-11" db="EMBL/GenBank/DDBJ databases">
        <title>Genome sequences of Brenneria nigrifluens and Brenneria rubrifaciens.</title>
        <authorList>
            <person name="Poret-Peterson A.T."/>
            <person name="McClean A.E."/>
            <person name="Kluepfel D.A."/>
        </authorList>
    </citation>
    <scope>NUCLEOTIDE SEQUENCE [LARGE SCALE GENOMIC DNA]</scope>
    <source>
        <strain evidence="5 6">6D370</strain>
    </source>
</reference>
<evidence type="ECO:0000259" key="4">
    <source>
        <dbReference type="Pfam" id="PF08525"/>
    </source>
</evidence>
<feature type="transmembrane region" description="Helical" evidence="2">
    <location>
        <begin position="79"/>
        <end position="96"/>
    </location>
</feature>
<dbReference type="Proteomes" id="UP000299580">
    <property type="component" value="Chromosome"/>
</dbReference>
<dbReference type="Gene3D" id="3.10.450.350">
    <property type="match status" value="1"/>
</dbReference>
<evidence type="ECO:0000313" key="6">
    <source>
        <dbReference type="Proteomes" id="UP000299580"/>
    </source>
</evidence>
<feature type="region of interest" description="Disordered" evidence="1">
    <location>
        <begin position="124"/>
        <end position="145"/>
    </location>
</feature>
<dbReference type="RefSeq" id="WP_137714488.1">
    <property type="nucleotide sequence ID" value="NZ_CP034035.1"/>
</dbReference>
<evidence type="ECO:0000256" key="2">
    <source>
        <dbReference type="SAM" id="Phobius"/>
    </source>
</evidence>
<dbReference type="Pfam" id="PF08525">
    <property type="entry name" value="OapA_N"/>
    <property type="match status" value="1"/>
</dbReference>
<dbReference type="AlphaFoldDB" id="A0A4P8QQT0"/>
<sequence length="230" mass="25793">MGRIAPRKRKTTWDHQALLRFCRRLIRRGPERAGGDAQEHPTLSVASSGQRIKASLKKIWHLPDGYSWLAPLPAFHRRWILVVVVIVLATLLWPYSPPQTPTPRSMTAPVKQADNRAPVQAELIENRPVKEQPSSPPSPPSTETNWRSYQIASGQTLAQLFRDNNLPVGDVFAMARVEGQDQPLSNLRAGQEVKLQINAQGIITVLETTTTDNQPVRFTRNADGAFTRTR</sequence>
<keyword evidence="2" id="KW-0472">Membrane</keyword>
<dbReference type="KEGG" id="brb:EH207_13720"/>
<dbReference type="Pfam" id="PF04225">
    <property type="entry name" value="LysM_OapA"/>
    <property type="match status" value="1"/>
</dbReference>
<dbReference type="InterPro" id="IPR013731">
    <property type="entry name" value="OapA_N"/>
</dbReference>
<evidence type="ECO:0000313" key="5">
    <source>
        <dbReference type="EMBL" id="QCR09481.1"/>
    </source>
</evidence>
<evidence type="ECO:0000259" key="3">
    <source>
        <dbReference type="Pfam" id="PF04225"/>
    </source>
</evidence>
<dbReference type="InterPro" id="IPR007340">
    <property type="entry name" value="LysM_Opacity-associatedA"/>
</dbReference>
<feature type="domain" description="Opacity-associated protein A-like N-terminal" evidence="4">
    <location>
        <begin position="68"/>
        <end position="95"/>
    </location>
</feature>
<organism evidence="5 6">
    <name type="scientific">Brenneria rubrifaciens</name>
    <dbReference type="NCBI Taxonomy" id="55213"/>
    <lineage>
        <taxon>Bacteria</taxon>
        <taxon>Pseudomonadati</taxon>
        <taxon>Pseudomonadota</taxon>
        <taxon>Gammaproteobacteria</taxon>
        <taxon>Enterobacterales</taxon>
        <taxon>Pectobacteriaceae</taxon>
        <taxon>Brenneria</taxon>
    </lineage>
</organism>
<keyword evidence="6" id="KW-1185">Reference proteome</keyword>
<protein>
    <submittedName>
        <fullName evidence="5">Opacity-associated protein A</fullName>
    </submittedName>
</protein>
<accession>A0A4P8QQT0</accession>
<keyword evidence="2" id="KW-0812">Transmembrane</keyword>
<dbReference type="EMBL" id="CP034035">
    <property type="protein sequence ID" value="QCR09481.1"/>
    <property type="molecule type" value="Genomic_DNA"/>
</dbReference>
<dbReference type="GO" id="GO:0042834">
    <property type="term" value="F:peptidoglycan binding"/>
    <property type="evidence" value="ECO:0007669"/>
    <property type="project" value="InterPro"/>
</dbReference>
<keyword evidence="2" id="KW-1133">Transmembrane helix</keyword>
<name>A0A4P8QQT0_9GAMM</name>
<evidence type="ECO:0000256" key="1">
    <source>
        <dbReference type="SAM" id="MobiDB-lite"/>
    </source>
</evidence>